<evidence type="ECO:0000313" key="11">
    <source>
        <dbReference type="Proteomes" id="UP000000814"/>
    </source>
</evidence>
<dbReference type="eggNOG" id="COG0608">
    <property type="taxonomic scope" value="Bacteria"/>
</dbReference>
<dbReference type="PIR" id="G97047">
    <property type="entry name" value="G97047"/>
</dbReference>
<comment type="similarity">
    <text evidence="1">Belongs to the RecJ family.</text>
</comment>
<feature type="domain" description="DHHA1" evidence="8">
    <location>
        <begin position="324"/>
        <end position="412"/>
    </location>
</feature>
<dbReference type="Pfam" id="PF02272">
    <property type="entry name" value="DHHA1"/>
    <property type="match status" value="1"/>
</dbReference>
<evidence type="ECO:0000256" key="6">
    <source>
        <dbReference type="SAM" id="Coils"/>
    </source>
</evidence>
<dbReference type="InterPro" id="IPR001667">
    <property type="entry name" value="DDH_dom"/>
</dbReference>
<dbReference type="InterPro" id="IPR004610">
    <property type="entry name" value="RecJ"/>
</dbReference>
<dbReference type="InterPro" id="IPR041122">
    <property type="entry name" value="RecJ_OB"/>
</dbReference>
<dbReference type="PATRIC" id="fig|272562.8.peg.1399"/>
<evidence type="ECO:0000256" key="1">
    <source>
        <dbReference type="ARBA" id="ARBA00005915"/>
    </source>
</evidence>
<evidence type="ECO:0000256" key="3">
    <source>
        <dbReference type="ARBA" id="ARBA00022722"/>
    </source>
</evidence>
<protein>
    <recommendedName>
        <fullName evidence="2">Single-stranded-DNA-specific exonuclease RecJ</fullName>
    </recommendedName>
</protein>
<dbReference type="GO" id="GO:0006281">
    <property type="term" value="P:DNA repair"/>
    <property type="evidence" value="ECO:0007669"/>
    <property type="project" value="InterPro"/>
</dbReference>
<sequence>MEKQWVNLNKKPTDLSIENILRNRGIKNLKHFLNPLPSDFIPLSKLKRIFEAAEIIIKGIKENKKFTIFYDCDLDGTAAGTIMRKYLLNFTPNVDIAYSIGKEHGLSSINLDNIIQNTDILIAVDSSTGNHKEQDYLKQNGVEVIIYDHHDEPNNQNVCIVNSQFEDYPNKQLSGAGVVWKGCLAIDSLMKTKYALNYVDLAAAGILADVMDVGESYMENRLIITMGFKHLVNVGLKTAIGTYDFNSTSILFSVAPLVNAAIRMRENKIAIDFLFEEEKKQSKKLLKKLKEIKEKQNKLVDISMINLEFQMKQNNSENKKVSFGFVENKGIAGVIATKVCSKFDKPAIVLSYPNPAKDFDKYIGSLRSNIDFKTIVNNTKLAKSQGHERAAGIEIKKENLEKLLDTLEQKLKNKEFKKVDKFDLLIKAEFLTLNLIKQIEKINRLTGKNFQPINVVLENVVPVDFTIMIKKHIKFNFRDIEFVYWNSIDKIQDFKTTCSGLYRSLSVMGIPQVSYFRGREKKQIMIQDYKDVKDNFEFLKGYTTGDIL</sequence>
<keyword evidence="4" id="KW-0378">Hydrolase</keyword>
<evidence type="ECO:0000259" key="8">
    <source>
        <dbReference type="Pfam" id="PF02272"/>
    </source>
</evidence>
<dbReference type="KEGG" id="cac:CA_C1198"/>
<feature type="domain" description="RecJ OB" evidence="9">
    <location>
        <begin position="423"/>
        <end position="528"/>
    </location>
</feature>
<keyword evidence="3" id="KW-0540">Nuclease</keyword>
<keyword evidence="5 10" id="KW-0269">Exonuclease</keyword>
<dbReference type="GeneID" id="44997707"/>
<dbReference type="AlphaFoldDB" id="Q97JS5"/>
<evidence type="ECO:0000256" key="2">
    <source>
        <dbReference type="ARBA" id="ARBA00019841"/>
    </source>
</evidence>
<dbReference type="SUPFAM" id="SSF64182">
    <property type="entry name" value="DHH phosphoesterases"/>
    <property type="match status" value="1"/>
</dbReference>
<dbReference type="Pfam" id="PF01368">
    <property type="entry name" value="DHH"/>
    <property type="match status" value="1"/>
</dbReference>
<dbReference type="Proteomes" id="UP000000814">
    <property type="component" value="Chromosome"/>
</dbReference>
<dbReference type="Gene3D" id="2.40.50.460">
    <property type="match status" value="1"/>
</dbReference>
<dbReference type="GO" id="GO:0003676">
    <property type="term" value="F:nucleic acid binding"/>
    <property type="evidence" value="ECO:0007669"/>
    <property type="project" value="InterPro"/>
</dbReference>
<dbReference type="PANTHER" id="PTHR30255">
    <property type="entry name" value="SINGLE-STRANDED-DNA-SPECIFIC EXONUCLEASE RECJ"/>
    <property type="match status" value="1"/>
</dbReference>
<gene>
    <name evidence="10" type="primary">recJ</name>
    <name evidence="10" type="ordered locus">CA_C1198</name>
</gene>
<name>Q97JS5_CLOAB</name>
<evidence type="ECO:0000313" key="10">
    <source>
        <dbReference type="EMBL" id="AAK79170.1"/>
    </source>
</evidence>
<dbReference type="Gene3D" id="3.90.1640.30">
    <property type="match status" value="1"/>
</dbReference>
<dbReference type="GO" id="GO:0006310">
    <property type="term" value="P:DNA recombination"/>
    <property type="evidence" value="ECO:0007669"/>
    <property type="project" value="InterPro"/>
</dbReference>
<dbReference type="STRING" id="272562.CA_C1198"/>
<feature type="coiled-coil region" evidence="6">
    <location>
        <begin position="390"/>
        <end position="417"/>
    </location>
</feature>
<dbReference type="HOGENOM" id="CLU_009736_5_2_9"/>
<keyword evidence="6" id="KW-0175">Coiled coil</keyword>
<reference evidence="10 11" key="1">
    <citation type="journal article" date="2001" name="J. Bacteriol.">
        <title>Genome sequence and comparative analysis of the solvent-producing bacterium Clostridium acetobutylicum.</title>
        <authorList>
            <person name="Nolling J."/>
            <person name="Breton G."/>
            <person name="Omelchenko M.V."/>
            <person name="Makarova K.S."/>
            <person name="Zeng Q."/>
            <person name="Gibson R."/>
            <person name="Lee H.M."/>
            <person name="Dubois J."/>
            <person name="Qiu D."/>
            <person name="Hitti J."/>
            <person name="Wolf Y.I."/>
            <person name="Tatusov R.L."/>
            <person name="Sabathe F."/>
            <person name="Doucette-Stamm L."/>
            <person name="Soucaille P."/>
            <person name="Daly M.J."/>
            <person name="Bennett G.N."/>
            <person name="Koonin E.V."/>
            <person name="Smith D.R."/>
        </authorList>
    </citation>
    <scope>NUCLEOTIDE SEQUENCE [LARGE SCALE GENOMIC DNA]</scope>
    <source>
        <strain evidence="11">ATCC 824 / DSM 792 / JCM 1419 / LMG 5710 / VKM B-1787</strain>
    </source>
</reference>
<evidence type="ECO:0000259" key="9">
    <source>
        <dbReference type="Pfam" id="PF17768"/>
    </source>
</evidence>
<dbReference type="GO" id="GO:0008409">
    <property type="term" value="F:5'-3' exonuclease activity"/>
    <property type="evidence" value="ECO:0007669"/>
    <property type="project" value="InterPro"/>
</dbReference>
<dbReference type="PANTHER" id="PTHR30255:SF2">
    <property type="entry name" value="SINGLE-STRANDED-DNA-SPECIFIC EXONUCLEASE RECJ"/>
    <property type="match status" value="1"/>
</dbReference>
<accession>Q97JS5</accession>
<dbReference type="InterPro" id="IPR038763">
    <property type="entry name" value="DHH_sf"/>
</dbReference>
<dbReference type="InterPro" id="IPR051673">
    <property type="entry name" value="SSDNA_exonuclease_RecJ"/>
</dbReference>
<proteinExistence type="inferred from homology"/>
<feature type="domain" description="DDH" evidence="7">
    <location>
        <begin position="66"/>
        <end position="206"/>
    </location>
</feature>
<organism evidence="10 11">
    <name type="scientific">Clostridium acetobutylicum (strain ATCC 824 / DSM 792 / JCM 1419 / IAM 19013 / LMG 5710 / NBRC 13948 / NRRL B-527 / VKM B-1787 / 2291 / W)</name>
    <dbReference type="NCBI Taxonomy" id="272562"/>
    <lineage>
        <taxon>Bacteria</taxon>
        <taxon>Bacillati</taxon>
        <taxon>Bacillota</taxon>
        <taxon>Clostridia</taxon>
        <taxon>Eubacteriales</taxon>
        <taxon>Clostridiaceae</taxon>
        <taxon>Clostridium</taxon>
    </lineage>
</organism>
<evidence type="ECO:0000256" key="4">
    <source>
        <dbReference type="ARBA" id="ARBA00022801"/>
    </source>
</evidence>
<dbReference type="InterPro" id="IPR003156">
    <property type="entry name" value="DHHA1_dom"/>
</dbReference>
<evidence type="ECO:0000256" key="5">
    <source>
        <dbReference type="ARBA" id="ARBA00022839"/>
    </source>
</evidence>
<keyword evidence="11" id="KW-1185">Reference proteome</keyword>
<dbReference type="NCBIfam" id="TIGR00644">
    <property type="entry name" value="recJ"/>
    <property type="match status" value="1"/>
</dbReference>
<dbReference type="EMBL" id="AE001437">
    <property type="protein sequence ID" value="AAK79170.1"/>
    <property type="molecule type" value="Genomic_DNA"/>
</dbReference>
<dbReference type="OrthoDB" id="9809852at2"/>
<dbReference type="RefSeq" id="WP_010964511.1">
    <property type="nucleotide sequence ID" value="NC_003030.1"/>
</dbReference>
<evidence type="ECO:0000259" key="7">
    <source>
        <dbReference type="Pfam" id="PF01368"/>
    </source>
</evidence>
<dbReference type="Pfam" id="PF17768">
    <property type="entry name" value="RecJ_OB"/>
    <property type="match status" value="1"/>
</dbReference>